<dbReference type="AlphaFoldDB" id="A0A371NZC2"/>
<dbReference type="SUPFAM" id="SSF51445">
    <property type="entry name" value="(Trans)glycosidases"/>
    <property type="match status" value="1"/>
</dbReference>
<dbReference type="Gene3D" id="3.20.20.80">
    <property type="entry name" value="Glycosidases"/>
    <property type="match status" value="1"/>
</dbReference>
<dbReference type="InterPro" id="IPR012767">
    <property type="entry name" value="Trehalose_TreY"/>
</dbReference>
<dbReference type="Proteomes" id="UP000265581">
    <property type="component" value="Unassembled WGS sequence"/>
</dbReference>
<accession>A0A371NZC2</accession>
<protein>
    <submittedName>
        <fullName evidence="2">Malto-oligosyltrehalose synthase</fullName>
    </submittedName>
</protein>
<gene>
    <name evidence="2" type="primary">treY</name>
    <name evidence="2" type="ORF">DX116_19490</name>
</gene>
<feature type="domain" description="Glycosyl hydrolase family 13 catalytic" evidence="1">
    <location>
        <begin position="17"/>
        <end position="648"/>
    </location>
</feature>
<dbReference type="NCBIfam" id="TIGR02401">
    <property type="entry name" value="trehalose_TreY"/>
    <property type="match status" value="1"/>
</dbReference>
<keyword evidence="3" id="KW-1185">Reference proteome</keyword>
<dbReference type="RefSeq" id="WP_119705952.1">
    <property type="nucleotide sequence ID" value="NZ_JBHSOI010000001.1"/>
</dbReference>
<dbReference type="Gene3D" id="1.10.10.470">
    <property type="entry name" value="Maltooligosyl trehalose synthase, domain 4"/>
    <property type="match status" value="1"/>
</dbReference>
<dbReference type="GO" id="GO:0005992">
    <property type="term" value="P:trehalose biosynthetic process"/>
    <property type="evidence" value="ECO:0007669"/>
    <property type="project" value="TreeGrafter"/>
</dbReference>
<dbReference type="OrthoDB" id="9761577at2"/>
<organism evidence="2 3">
    <name type="scientific">Aeromicrobium endophyticum</name>
    <dbReference type="NCBI Taxonomy" id="2292704"/>
    <lineage>
        <taxon>Bacteria</taxon>
        <taxon>Bacillati</taxon>
        <taxon>Actinomycetota</taxon>
        <taxon>Actinomycetes</taxon>
        <taxon>Propionibacteriales</taxon>
        <taxon>Nocardioidaceae</taxon>
        <taxon>Aeromicrobium</taxon>
    </lineage>
</organism>
<dbReference type="PANTHER" id="PTHR10357">
    <property type="entry name" value="ALPHA-AMYLASE FAMILY MEMBER"/>
    <property type="match status" value="1"/>
</dbReference>
<dbReference type="Gene3D" id="1.10.150.200">
    <property type="entry name" value="Maltooligosyl trehalose synthase, domain 3"/>
    <property type="match status" value="1"/>
</dbReference>
<reference evidence="2 3" key="1">
    <citation type="submission" date="2018-08" db="EMBL/GenBank/DDBJ databases">
        <title>Aeromicrobium sp. M2KJ-4, whole genome shotgun sequence.</title>
        <authorList>
            <person name="Tuo L."/>
        </authorList>
    </citation>
    <scope>NUCLEOTIDE SEQUENCE [LARGE SCALE GENOMIC DNA]</scope>
    <source>
        <strain evidence="2 3">M2KJ-4</strain>
    </source>
</reference>
<dbReference type="InterPro" id="IPR013797">
    <property type="entry name" value="Maltooligo_trehalose_synth_4"/>
</dbReference>
<evidence type="ECO:0000313" key="3">
    <source>
        <dbReference type="Proteomes" id="UP000265581"/>
    </source>
</evidence>
<proteinExistence type="predicted"/>
<dbReference type="Pfam" id="PF00128">
    <property type="entry name" value="Alpha-amylase"/>
    <property type="match status" value="1"/>
</dbReference>
<evidence type="ECO:0000259" key="1">
    <source>
        <dbReference type="SMART" id="SM00642"/>
    </source>
</evidence>
<dbReference type="Gene3D" id="3.30.1590.10">
    <property type="entry name" value="Maltooligosyl trehalose synthase, domain 2"/>
    <property type="match status" value="1"/>
</dbReference>
<dbReference type="InterPro" id="IPR017853">
    <property type="entry name" value="GH"/>
</dbReference>
<dbReference type="GO" id="GO:0047470">
    <property type="term" value="F:(1,4)-alpha-D-glucan 1-alpha-D-glucosylmutase activity"/>
    <property type="evidence" value="ECO:0007669"/>
    <property type="project" value="TreeGrafter"/>
</dbReference>
<dbReference type="GO" id="GO:0030980">
    <property type="term" value="P:alpha-glucan catabolic process"/>
    <property type="evidence" value="ECO:0007669"/>
    <property type="project" value="TreeGrafter"/>
</dbReference>
<dbReference type="SMART" id="SM00642">
    <property type="entry name" value="Aamy"/>
    <property type="match status" value="1"/>
</dbReference>
<sequence>MTGAVSPSTPSSTYRLQLRPEFGFGDARDVVGYLHDLGVGAVYVSPVLDATPGSTHGYDVTDPRLARPALGGEEGRLALADAVRACGLGFVVDIVPNHMSVEVPTANPFWWDLLAKGRASQFAHWFDVDWARDRILVPVLGSADDLDALTVEGDQLVYHDHRFPIAGDTSGTPREVHDRQRYELVDWRRGNAELNYRRFFDITTLAAVRVEQQDVFAAVHAEVLRWVADGDVSGLRIDHPDGLADPTAYMQRLRAAAPQAWIVVEKILHPGEDLPQSWPVDGTTGYDALGEIFGVLVDPRGEDALTSLAAELGQDVDYAQVEQTARRLVTDDILVAEVRRIAALVDDVEAGAARAAVAETMIAFDVYRSYLPQEHAHWHAAIATARQRRPDLGEALDALDHQVTSDPSGELATRIQQTSGMVVAKGTEDTTFYRYTRFVALNEVGGSPDRFGIGVDELHDLAAARDAGAPGAMTTLTTHDTKRSEDTRARLAVLSEVADDFVAHVRRWSQQCGLGEPSLELLAWQTLVGAAPISDERLVDYLLKAARESKLRTTWTEPDEPFEQQVREWPAAVRAAVGDEVDAFVESITPHGWTNSLSQKLLQLTAPGVPDVYQGTELWDFSLVDPDNRRAVDYGARRTMLARLADGEVPAVDETGAAKLLLVQRTLTLRRDRPELFRGYTPLRAEGPSADHAVAYSRSDDLVVVATRLPVGLAEAGGWRDTTLTLPSGTWTDVLTGEAVDSTPVRLAALLDRYPVVLLVRDADAS</sequence>
<dbReference type="EMBL" id="QUBR01000003">
    <property type="protein sequence ID" value="REK69033.1"/>
    <property type="molecule type" value="Genomic_DNA"/>
</dbReference>
<dbReference type="CDD" id="cd11336">
    <property type="entry name" value="AmyAc_MTSase"/>
    <property type="match status" value="1"/>
</dbReference>
<dbReference type="InterPro" id="IPR006047">
    <property type="entry name" value="GH13_cat_dom"/>
</dbReference>
<evidence type="ECO:0000313" key="2">
    <source>
        <dbReference type="EMBL" id="REK69033.1"/>
    </source>
</evidence>
<dbReference type="PANTHER" id="PTHR10357:SF216">
    <property type="entry name" value="MALTOOLIGOSYL TREHALOSE SYNTHASE-RELATED"/>
    <property type="match status" value="1"/>
</dbReference>
<comment type="caution">
    <text evidence="2">The sequence shown here is derived from an EMBL/GenBank/DDBJ whole genome shotgun (WGS) entry which is preliminary data.</text>
</comment>
<name>A0A371NZC2_9ACTN</name>